<dbReference type="RefSeq" id="XP_007869118.1">
    <property type="nucleotide sequence ID" value="XM_007870927.1"/>
</dbReference>
<name>S7Q028_GLOTA</name>
<protein>
    <recommendedName>
        <fullName evidence="3">BTB domain-containing protein</fullName>
    </recommendedName>
</protein>
<gene>
    <name evidence="1" type="ORF">GLOTRDRAFT_80112</name>
</gene>
<dbReference type="KEGG" id="gtr:GLOTRDRAFT_80112"/>
<evidence type="ECO:0008006" key="3">
    <source>
        <dbReference type="Google" id="ProtNLM"/>
    </source>
</evidence>
<evidence type="ECO:0000313" key="2">
    <source>
        <dbReference type="Proteomes" id="UP000030669"/>
    </source>
</evidence>
<accession>S7Q028</accession>
<dbReference type="AlphaFoldDB" id="S7Q028"/>
<organism evidence="1 2">
    <name type="scientific">Gloeophyllum trabeum (strain ATCC 11539 / FP-39264 / Madison 617)</name>
    <name type="common">Brown rot fungus</name>
    <dbReference type="NCBI Taxonomy" id="670483"/>
    <lineage>
        <taxon>Eukaryota</taxon>
        <taxon>Fungi</taxon>
        <taxon>Dikarya</taxon>
        <taxon>Basidiomycota</taxon>
        <taxon>Agaricomycotina</taxon>
        <taxon>Agaricomycetes</taxon>
        <taxon>Gloeophyllales</taxon>
        <taxon>Gloeophyllaceae</taxon>
        <taxon>Gloeophyllum</taxon>
    </lineage>
</organism>
<dbReference type="GeneID" id="19308942"/>
<dbReference type="HOGENOM" id="CLU_051530_2_0_1"/>
<dbReference type="STRING" id="670483.S7Q028"/>
<proteinExistence type="predicted"/>
<dbReference type="EMBL" id="KB469307">
    <property type="protein sequence ID" value="EPQ52882.1"/>
    <property type="molecule type" value="Genomic_DNA"/>
</dbReference>
<dbReference type="eggNOG" id="KOG0519">
    <property type="taxonomic scope" value="Eukaryota"/>
</dbReference>
<dbReference type="Proteomes" id="UP000030669">
    <property type="component" value="Unassembled WGS sequence"/>
</dbReference>
<sequence length="293" mass="32305">MGDDAHTSNSEVGEGLTISVSTAFYPGAAVDPLPPDLILASADSVFFYVHSNRLLRCSQNGFNASLPIPLTEMYTGDCPILAATETSTVLNIVLHAIYDLPFEQYSPTSECLVGAVQSLHKYGAVLKQLVVPSTPLYQHLMSVAPLNPIDIYTIAAQFELEELAVATSSHLLSFSLSSISDEMAIRMGPLYLKRLFFLHLGRLDALKRILLPPPPPHPPTNACNFADQKQMVRVWALAVAYLAWDARPDLPITTIKQTLNPLIEKLPCNVCRSSLFDRTKNMIIQWSRVKNTI</sequence>
<keyword evidence="2" id="KW-1185">Reference proteome</keyword>
<dbReference type="OrthoDB" id="3265815at2759"/>
<evidence type="ECO:0000313" key="1">
    <source>
        <dbReference type="EMBL" id="EPQ52882.1"/>
    </source>
</evidence>
<dbReference type="OMA" id="TNHFNDT"/>
<reference evidence="1 2" key="1">
    <citation type="journal article" date="2012" name="Science">
        <title>The Paleozoic origin of enzymatic lignin decomposition reconstructed from 31 fungal genomes.</title>
        <authorList>
            <person name="Floudas D."/>
            <person name="Binder M."/>
            <person name="Riley R."/>
            <person name="Barry K."/>
            <person name="Blanchette R.A."/>
            <person name="Henrissat B."/>
            <person name="Martinez A.T."/>
            <person name="Otillar R."/>
            <person name="Spatafora J.W."/>
            <person name="Yadav J.S."/>
            <person name="Aerts A."/>
            <person name="Benoit I."/>
            <person name="Boyd A."/>
            <person name="Carlson A."/>
            <person name="Copeland A."/>
            <person name="Coutinho P.M."/>
            <person name="de Vries R.P."/>
            <person name="Ferreira P."/>
            <person name="Findley K."/>
            <person name="Foster B."/>
            <person name="Gaskell J."/>
            <person name="Glotzer D."/>
            <person name="Gorecki P."/>
            <person name="Heitman J."/>
            <person name="Hesse C."/>
            <person name="Hori C."/>
            <person name="Igarashi K."/>
            <person name="Jurgens J.A."/>
            <person name="Kallen N."/>
            <person name="Kersten P."/>
            <person name="Kohler A."/>
            <person name="Kuees U."/>
            <person name="Kumar T.K.A."/>
            <person name="Kuo A."/>
            <person name="LaButti K."/>
            <person name="Larrondo L.F."/>
            <person name="Lindquist E."/>
            <person name="Ling A."/>
            <person name="Lombard V."/>
            <person name="Lucas S."/>
            <person name="Lundell T."/>
            <person name="Martin R."/>
            <person name="McLaughlin D.J."/>
            <person name="Morgenstern I."/>
            <person name="Morin E."/>
            <person name="Murat C."/>
            <person name="Nagy L.G."/>
            <person name="Nolan M."/>
            <person name="Ohm R.A."/>
            <person name="Patyshakuliyeva A."/>
            <person name="Rokas A."/>
            <person name="Ruiz-Duenas F.J."/>
            <person name="Sabat G."/>
            <person name="Salamov A."/>
            <person name="Samejima M."/>
            <person name="Schmutz J."/>
            <person name="Slot J.C."/>
            <person name="St John F."/>
            <person name="Stenlid J."/>
            <person name="Sun H."/>
            <person name="Sun S."/>
            <person name="Syed K."/>
            <person name="Tsang A."/>
            <person name="Wiebenga A."/>
            <person name="Young D."/>
            <person name="Pisabarro A."/>
            <person name="Eastwood D.C."/>
            <person name="Martin F."/>
            <person name="Cullen D."/>
            <person name="Grigoriev I.V."/>
            <person name="Hibbett D.S."/>
        </authorList>
    </citation>
    <scope>NUCLEOTIDE SEQUENCE [LARGE SCALE GENOMIC DNA]</scope>
    <source>
        <strain evidence="1 2">ATCC 11539</strain>
    </source>
</reference>